<sequence length="382" mass="42455">MGRFSRRAWLGALLTVGVLAAGGGLAAWHFDLFEPGKTYLGDGRTGPANMAWIPAGAFLMGSDHPHAQPNEKPAHKVALSGFWIDVSDVTNADFRRFVEATHYVTTAERKPDWETLKVQAPPGTPKPDDSLLVPGALVFSGTAAPVSLRDYSQWWRFVPGADWERPQGPDSSIVGKDDHPVVQVSYEDAEAYAKWAGKRLPTEAEWEYAARGGLEQATYAWGNEPNPQQKTMANIWDNHRETPFPVVTDEKVQVGTTAVRKFAPNGYGLYDMAGNVWQWTADYYRADYFKTQAQFGKTTRDPMGPADSFDPYDDSGVPADAPRRVTRGGSFLCSDTYCLSYRTSARRGADPYTSMSHIGFRLVMTQDQWKAEQKRTKAEANR</sequence>
<reference evidence="2" key="1">
    <citation type="submission" date="2016-01" db="EMBL/GenBank/DDBJ databases">
        <authorList>
            <person name="Peeters C."/>
        </authorList>
    </citation>
    <scope>NUCLEOTIDE SEQUENCE [LARGE SCALE GENOMIC DNA]</scope>
    <source>
        <strain evidence="2">LMG 22937</strain>
    </source>
</reference>
<dbReference type="GO" id="GO:0120147">
    <property type="term" value="F:formylglycine-generating oxidase activity"/>
    <property type="evidence" value="ECO:0007669"/>
    <property type="project" value="TreeGrafter"/>
</dbReference>
<dbReference type="InterPro" id="IPR005532">
    <property type="entry name" value="SUMF_dom"/>
</dbReference>
<dbReference type="InterPro" id="IPR016187">
    <property type="entry name" value="CTDL_fold"/>
</dbReference>
<evidence type="ECO:0000313" key="2">
    <source>
        <dbReference type="EMBL" id="SAL18489.1"/>
    </source>
</evidence>
<dbReference type="PANTHER" id="PTHR23150">
    <property type="entry name" value="SULFATASE MODIFYING FACTOR 1, 2"/>
    <property type="match status" value="1"/>
</dbReference>
<dbReference type="Pfam" id="PF03781">
    <property type="entry name" value="FGE-sulfatase"/>
    <property type="match status" value="1"/>
</dbReference>
<dbReference type="Proteomes" id="UP000054925">
    <property type="component" value="Unassembled WGS sequence"/>
</dbReference>
<feature type="domain" description="Sulfatase-modifying factor enzyme-like" evidence="1">
    <location>
        <begin position="49"/>
        <end position="363"/>
    </location>
</feature>
<comment type="caution">
    <text evidence="2">The sequence shown here is derived from an EMBL/GenBank/DDBJ whole genome shotgun (WGS) entry which is preliminary data.</text>
</comment>
<dbReference type="RefSeq" id="WP_087654716.1">
    <property type="nucleotide sequence ID" value="NZ_FCOL02000002.1"/>
</dbReference>
<proteinExistence type="predicted"/>
<keyword evidence="2" id="KW-0808">Transferase</keyword>
<evidence type="ECO:0000313" key="3">
    <source>
        <dbReference type="Proteomes" id="UP000054925"/>
    </source>
</evidence>
<dbReference type="PANTHER" id="PTHR23150:SF19">
    <property type="entry name" value="FORMYLGLYCINE-GENERATING ENZYME"/>
    <property type="match status" value="1"/>
</dbReference>
<name>A0A158FGM3_9BURK</name>
<dbReference type="OrthoDB" id="9768004at2"/>
<dbReference type="SUPFAM" id="SSF56436">
    <property type="entry name" value="C-type lectin-like"/>
    <property type="match status" value="1"/>
</dbReference>
<dbReference type="Gene3D" id="3.90.1580.10">
    <property type="entry name" value="paralog of FGE (formylglycine-generating enzyme)"/>
    <property type="match status" value="1"/>
</dbReference>
<dbReference type="EMBL" id="FCOL02000002">
    <property type="protein sequence ID" value="SAL18489.1"/>
    <property type="molecule type" value="Genomic_DNA"/>
</dbReference>
<organism evidence="2 3">
    <name type="scientific">Caballeronia terrestris</name>
    <dbReference type="NCBI Taxonomy" id="1226301"/>
    <lineage>
        <taxon>Bacteria</taxon>
        <taxon>Pseudomonadati</taxon>
        <taxon>Pseudomonadota</taxon>
        <taxon>Betaproteobacteria</taxon>
        <taxon>Burkholderiales</taxon>
        <taxon>Burkholderiaceae</taxon>
        <taxon>Caballeronia</taxon>
    </lineage>
</organism>
<dbReference type="InterPro" id="IPR042095">
    <property type="entry name" value="SUMF_sf"/>
</dbReference>
<evidence type="ECO:0000259" key="1">
    <source>
        <dbReference type="Pfam" id="PF03781"/>
    </source>
</evidence>
<keyword evidence="2" id="KW-0418">Kinase</keyword>
<gene>
    <name evidence="2" type="ORF">AWB67_00565</name>
</gene>
<dbReference type="InterPro" id="IPR051043">
    <property type="entry name" value="Sulfatase_Mod_Factor_Kinase"/>
</dbReference>
<accession>A0A158FGM3</accession>
<protein>
    <submittedName>
        <fullName evidence="2">Serine/threonine kinase</fullName>
    </submittedName>
</protein>
<dbReference type="GO" id="GO:0016301">
    <property type="term" value="F:kinase activity"/>
    <property type="evidence" value="ECO:0007669"/>
    <property type="project" value="UniProtKB-KW"/>
</dbReference>
<keyword evidence="3" id="KW-1185">Reference proteome</keyword>
<dbReference type="AlphaFoldDB" id="A0A158FGM3"/>